<dbReference type="Pfam" id="PF17757">
    <property type="entry name" value="UvrB_inter"/>
    <property type="match status" value="1"/>
</dbReference>
<dbReference type="CDD" id="cd17991">
    <property type="entry name" value="DEXHc_TRCF"/>
    <property type="match status" value="1"/>
</dbReference>
<evidence type="ECO:0000256" key="9">
    <source>
        <dbReference type="ARBA" id="ARBA00023204"/>
    </source>
</evidence>
<dbReference type="Pfam" id="PF03461">
    <property type="entry name" value="TRCF"/>
    <property type="match status" value="1"/>
</dbReference>
<dbReference type="SMART" id="SM00490">
    <property type="entry name" value="HELICc"/>
    <property type="match status" value="1"/>
</dbReference>
<dbReference type="GO" id="GO:0005524">
    <property type="term" value="F:ATP binding"/>
    <property type="evidence" value="ECO:0007669"/>
    <property type="project" value="UniProtKB-UniRule"/>
</dbReference>
<dbReference type="Gene3D" id="3.40.50.11140">
    <property type="match status" value="1"/>
</dbReference>
<dbReference type="Pfam" id="PF00271">
    <property type="entry name" value="Helicase_C"/>
    <property type="match status" value="1"/>
</dbReference>
<dbReference type="OrthoDB" id="9804325at2"/>
<dbReference type="FunFam" id="3.40.50.300:FF:000546">
    <property type="entry name" value="Transcription-repair-coupling factor"/>
    <property type="match status" value="1"/>
</dbReference>
<dbReference type="SMART" id="SM00982">
    <property type="entry name" value="TRCF"/>
    <property type="match status" value="1"/>
</dbReference>
<dbReference type="GO" id="GO:0006355">
    <property type="term" value="P:regulation of DNA-templated transcription"/>
    <property type="evidence" value="ECO:0007669"/>
    <property type="project" value="UniProtKB-UniRule"/>
</dbReference>
<dbReference type="Pfam" id="PF00270">
    <property type="entry name" value="DEAD"/>
    <property type="match status" value="1"/>
</dbReference>
<dbReference type="PROSITE" id="PS51192">
    <property type="entry name" value="HELICASE_ATP_BIND_1"/>
    <property type="match status" value="1"/>
</dbReference>
<dbReference type="InterPro" id="IPR011545">
    <property type="entry name" value="DEAD/DEAH_box_helicase_dom"/>
</dbReference>
<evidence type="ECO:0000256" key="10">
    <source>
        <dbReference type="ARBA" id="ARBA00061104"/>
    </source>
</evidence>
<evidence type="ECO:0000256" key="2">
    <source>
        <dbReference type="ARBA" id="ARBA00022490"/>
    </source>
</evidence>
<dbReference type="PANTHER" id="PTHR47964">
    <property type="entry name" value="ATP-DEPENDENT DNA HELICASE HOMOLOG RECG, CHLOROPLASTIC"/>
    <property type="match status" value="1"/>
</dbReference>
<evidence type="ECO:0000256" key="1">
    <source>
        <dbReference type="ARBA" id="ARBA00004496"/>
    </source>
</evidence>
<dbReference type="EC" id="3.6.4.-" evidence="13"/>
<dbReference type="InterPro" id="IPR048635">
    <property type="entry name" value="MFD_D3"/>
</dbReference>
<dbReference type="Pfam" id="PF02559">
    <property type="entry name" value="CarD_TRCF_RID"/>
    <property type="match status" value="1"/>
</dbReference>
<keyword evidence="7 13" id="KW-0067">ATP-binding</keyword>
<dbReference type="AlphaFoldDB" id="A0A4R3LJF2"/>
<reference evidence="16 17" key="1">
    <citation type="submission" date="2019-03" db="EMBL/GenBank/DDBJ databases">
        <title>Genomic Encyclopedia of Type Strains, Phase IV (KMG-IV): sequencing the most valuable type-strain genomes for metagenomic binning, comparative biology and taxonomic classification.</title>
        <authorList>
            <person name="Goeker M."/>
        </authorList>
    </citation>
    <scope>NUCLEOTIDE SEQUENCE [LARGE SCALE GENOMIC DNA]</scope>
    <source>
        <strain evidence="16 17">DSM 21944</strain>
    </source>
</reference>
<dbReference type="Gene3D" id="3.40.50.300">
    <property type="entry name" value="P-loop containing nucleotide triphosphate hydrolases"/>
    <property type="match status" value="2"/>
</dbReference>
<dbReference type="InterPro" id="IPR004576">
    <property type="entry name" value="Mfd"/>
</dbReference>
<evidence type="ECO:0000256" key="4">
    <source>
        <dbReference type="ARBA" id="ARBA00022763"/>
    </source>
</evidence>
<name>A0A4R3LJF2_9GAMM</name>
<gene>
    <name evidence="13" type="primary">mfd</name>
    <name evidence="16" type="ORF">EDC25_10541</name>
</gene>
<dbReference type="PROSITE" id="PS51194">
    <property type="entry name" value="HELICASE_CTER"/>
    <property type="match status" value="1"/>
</dbReference>
<dbReference type="SUPFAM" id="SSF143517">
    <property type="entry name" value="TRCF domain-like"/>
    <property type="match status" value="1"/>
</dbReference>
<proteinExistence type="inferred from homology"/>
<evidence type="ECO:0000259" key="15">
    <source>
        <dbReference type="PROSITE" id="PS51194"/>
    </source>
</evidence>
<dbReference type="GO" id="GO:0003684">
    <property type="term" value="F:damaged DNA binding"/>
    <property type="evidence" value="ECO:0007669"/>
    <property type="project" value="InterPro"/>
</dbReference>
<keyword evidence="8 13" id="KW-0238">DNA-binding</keyword>
<comment type="similarity">
    <text evidence="10 13">In the N-terminal section; belongs to the UvrB family.</text>
</comment>
<dbReference type="Gene3D" id="2.40.10.170">
    <property type="match status" value="1"/>
</dbReference>
<dbReference type="GO" id="GO:0005737">
    <property type="term" value="C:cytoplasm"/>
    <property type="evidence" value="ECO:0007669"/>
    <property type="project" value="UniProtKB-SubCell"/>
</dbReference>
<dbReference type="Pfam" id="PF21132">
    <property type="entry name" value="MFD_D3"/>
    <property type="match status" value="1"/>
</dbReference>
<dbReference type="InterPro" id="IPR037235">
    <property type="entry name" value="TRCF-like_C_D7"/>
</dbReference>
<dbReference type="Gene3D" id="3.90.1150.50">
    <property type="entry name" value="Transcription-repair-coupling factor, D7 domain"/>
    <property type="match status" value="1"/>
</dbReference>
<dbReference type="InterPro" id="IPR014001">
    <property type="entry name" value="Helicase_ATP-bd"/>
</dbReference>
<dbReference type="HAMAP" id="MF_00969">
    <property type="entry name" value="TRCF"/>
    <property type="match status" value="1"/>
</dbReference>
<dbReference type="InterPro" id="IPR001650">
    <property type="entry name" value="Helicase_C-like"/>
</dbReference>
<dbReference type="InterPro" id="IPR047112">
    <property type="entry name" value="RecG/Mfd"/>
</dbReference>
<evidence type="ECO:0000256" key="8">
    <source>
        <dbReference type="ARBA" id="ARBA00023125"/>
    </source>
</evidence>
<feature type="domain" description="Helicase C-terminal" evidence="15">
    <location>
        <begin position="797"/>
        <end position="964"/>
    </location>
</feature>
<evidence type="ECO:0000256" key="12">
    <source>
        <dbReference type="ARBA" id="ARBA00070128"/>
    </source>
</evidence>
<evidence type="ECO:0000256" key="6">
    <source>
        <dbReference type="ARBA" id="ARBA00022806"/>
    </source>
</evidence>
<dbReference type="SMART" id="SM00487">
    <property type="entry name" value="DEXDc"/>
    <property type="match status" value="1"/>
</dbReference>
<dbReference type="PANTHER" id="PTHR47964:SF1">
    <property type="entry name" value="ATP-DEPENDENT DNA HELICASE HOMOLOG RECG, CHLOROPLASTIC"/>
    <property type="match status" value="1"/>
</dbReference>
<dbReference type="SUPFAM" id="SSF141259">
    <property type="entry name" value="CarD-like"/>
    <property type="match status" value="1"/>
</dbReference>
<protein>
    <recommendedName>
        <fullName evidence="12 13">Transcription-repair-coupling factor</fullName>
        <shortName evidence="13">TRCF</shortName>
        <ecNumber evidence="13">3.6.4.-</ecNumber>
    </recommendedName>
</protein>
<dbReference type="InterPro" id="IPR027417">
    <property type="entry name" value="P-loop_NTPase"/>
</dbReference>
<evidence type="ECO:0000313" key="17">
    <source>
        <dbReference type="Proteomes" id="UP000294599"/>
    </source>
</evidence>
<evidence type="ECO:0000256" key="5">
    <source>
        <dbReference type="ARBA" id="ARBA00022801"/>
    </source>
</evidence>
<dbReference type="SUPFAM" id="SSF52540">
    <property type="entry name" value="P-loop containing nucleoside triphosphate hydrolases"/>
    <property type="match status" value="4"/>
</dbReference>
<dbReference type="RefSeq" id="WP_123521613.1">
    <property type="nucleotide sequence ID" value="NZ_JBHLWF010000028.1"/>
</dbReference>
<comment type="caution">
    <text evidence="16">The sequence shown here is derived from an EMBL/GenBank/DDBJ whole genome shotgun (WGS) entry which is preliminary data.</text>
</comment>
<accession>A0A4R3LJF2</accession>
<dbReference type="GO" id="GO:0000716">
    <property type="term" value="P:transcription-coupled nucleotide-excision repair, DNA damage recognition"/>
    <property type="evidence" value="ECO:0007669"/>
    <property type="project" value="UniProtKB-UniRule"/>
</dbReference>
<keyword evidence="6" id="KW-0347">Helicase</keyword>
<evidence type="ECO:0000256" key="13">
    <source>
        <dbReference type="HAMAP-Rule" id="MF_00969"/>
    </source>
</evidence>
<dbReference type="InterPro" id="IPR041471">
    <property type="entry name" value="UvrB_inter"/>
</dbReference>
<comment type="similarity">
    <text evidence="11 13">In the C-terminal section; belongs to the helicase family. RecG subfamily.</text>
</comment>
<keyword evidence="2 13" id="KW-0963">Cytoplasm</keyword>
<keyword evidence="5 13" id="KW-0378">Hydrolase</keyword>
<dbReference type="GO" id="GO:0016787">
    <property type="term" value="F:hydrolase activity"/>
    <property type="evidence" value="ECO:0007669"/>
    <property type="project" value="UniProtKB-KW"/>
</dbReference>
<evidence type="ECO:0000313" key="16">
    <source>
        <dbReference type="EMBL" id="TCS99608.1"/>
    </source>
</evidence>
<dbReference type="FunFam" id="3.40.50.300:FF:000300">
    <property type="entry name" value="Transcription-repair-coupling factor"/>
    <property type="match status" value="1"/>
</dbReference>
<keyword evidence="4 13" id="KW-0227">DNA damage</keyword>
<dbReference type="Proteomes" id="UP000294599">
    <property type="component" value="Unassembled WGS sequence"/>
</dbReference>
<dbReference type="InterPro" id="IPR036101">
    <property type="entry name" value="CarD-like/TRCF_RID_sf"/>
</dbReference>
<organism evidence="16 17">
    <name type="scientific">Pseudofulvimonas gallinarii</name>
    <dbReference type="NCBI Taxonomy" id="634155"/>
    <lineage>
        <taxon>Bacteria</taxon>
        <taxon>Pseudomonadati</taxon>
        <taxon>Pseudomonadota</taxon>
        <taxon>Gammaproteobacteria</taxon>
        <taxon>Lysobacterales</taxon>
        <taxon>Rhodanobacteraceae</taxon>
        <taxon>Pseudofulvimonas</taxon>
    </lineage>
</organism>
<dbReference type="InterPro" id="IPR005118">
    <property type="entry name" value="TRCF_C"/>
</dbReference>
<dbReference type="SMART" id="SM01058">
    <property type="entry name" value="CarD_TRCF"/>
    <property type="match status" value="1"/>
</dbReference>
<evidence type="ECO:0000256" key="7">
    <source>
        <dbReference type="ARBA" id="ARBA00022840"/>
    </source>
</evidence>
<dbReference type="InterPro" id="IPR003711">
    <property type="entry name" value="CarD-like/TRCF_RID"/>
</dbReference>
<evidence type="ECO:0000256" key="3">
    <source>
        <dbReference type="ARBA" id="ARBA00022741"/>
    </source>
</evidence>
<evidence type="ECO:0000256" key="11">
    <source>
        <dbReference type="ARBA" id="ARBA00061399"/>
    </source>
</evidence>
<comment type="subcellular location">
    <subcellularLocation>
        <location evidence="1 13">Cytoplasm</location>
    </subcellularLocation>
</comment>
<dbReference type="Gene3D" id="3.40.50.11180">
    <property type="match status" value="1"/>
</dbReference>
<dbReference type="EMBL" id="SMAF01000005">
    <property type="protein sequence ID" value="TCS99608.1"/>
    <property type="molecule type" value="Genomic_DNA"/>
</dbReference>
<dbReference type="GO" id="GO:0003678">
    <property type="term" value="F:DNA helicase activity"/>
    <property type="evidence" value="ECO:0007669"/>
    <property type="project" value="TreeGrafter"/>
</dbReference>
<evidence type="ECO:0000259" key="14">
    <source>
        <dbReference type="PROSITE" id="PS51192"/>
    </source>
</evidence>
<dbReference type="Gene3D" id="3.30.2060.10">
    <property type="entry name" value="Penicillin-binding protein 1b domain"/>
    <property type="match status" value="1"/>
</dbReference>
<sequence length="1160" mass="127409">MSPISLPTPKAGQQVAWVAPPPGAALALALAEAARSLSAPVLAITADTPAAHALEADLAVFAGDLPVTQFPDWEILPYDLFAPHPDIVSRRIAAMNALPRLRHGIVVVPVSTLIQRLPPRRYVHGRTLQVQTGDRLDLAAEQERLVHAGYRHVPQVTEPGEFAVRGALLDIFAMGQATPVRIELFDDTVDSIRGFDPETQRSTDRIERLELLPGREYPLDEQARKDFRDAFFDRFPEADPRRVELLVDLKDGLTPAGLESWLPLFFDSTETLFDYLPDDTLLVLAGDIPTAAARVVHQAQVRYDNRAHDLVRPILRPDELLLGEEALRQQLNRHARVELAAEDRPHRSTLAVSTAPPLPAATRGEAPGGPLASFLRSHADQPVLLAVDSTGRKEALAEQLREHGIDCDAPADWADVVARVSQAEGGARRPMIAPLPLSGGFTLHSPALVVLSDAELAGERARPGQRRRGSTTRDPETILRDLTDLAIGAPVVHEDHGVGRYQGLVTLEAGGMPNEYLAIEYAGGDKLYVPVASLHLVSRYTGGSSETAPLHTLGSEQWSKAKRKAAEKIRDVAAELLEIQARRAARSGEPVQPDRTMYEQFAAGFPFEPTPDQAVAINAVLNDLAQPRPMDRVICGDVGFGKTEVALRAAFATAIAGKQVALLVPTTLLAEQHYRNFRDRFADWPVKIELLSRFRSAKEVNAALKSVAEGKTDIVIGTHRLLSPDVKFDRLGLVIVDEEQRFGVRQKERLKALRAEVHLLTLTATPIPRTLNMAMTGLRDLSIIATPPKARVAVQTLVTQWDPALIREAFARELGRGGQVYFLHNDVSTIEKQARELAELVPEARVQIAHGQMPERELERVMADFYRQRFNTLVASTIIESGIDVPTANTILINRADTFGLSQLHQLRGRVGRSHHRAFAYLLVPERKAMTADAEKRLEAIASLEELGAGFMLATHDLEIRGAGELLGEEQSGQIEAIGFSLYTELLERAVRAIRSGKVPDLDDTSHHGAEVELHLPALIPDDYLPDVHTRLMLYKRIATCADNDALRAMQVEMIDRFGLLPDQVRNLFAVTALKLRATILGVRKLEFGENGGRVIFNPQPGFDPLNLIRMVQAEPKTYAFDGQDKLRIKAALPAPAQRIAAARVLLGRLHGGDAVDLVS</sequence>
<comment type="function">
    <text evidence="13">Couples transcription and DNA repair by recognizing RNA polymerase (RNAP) stalled at DNA lesions. Mediates ATP-dependent release of RNAP and its truncated transcript from the DNA, and recruitment of nucleotide excision repair machinery to the damaged site.</text>
</comment>
<keyword evidence="3 13" id="KW-0547">Nucleotide-binding</keyword>
<dbReference type="NCBIfam" id="NF007966">
    <property type="entry name" value="PRK10689.1"/>
    <property type="match status" value="1"/>
</dbReference>
<keyword evidence="9 13" id="KW-0234">DNA repair</keyword>
<feature type="domain" description="Helicase ATP-binding" evidence="14">
    <location>
        <begin position="623"/>
        <end position="784"/>
    </location>
</feature>
<keyword evidence="17" id="KW-1185">Reference proteome</keyword>
<dbReference type="NCBIfam" id="TIGR00580">
    <property type="entry name" value="mfd"/>
    <property type="match status" value="1"/>
</dbReference>